<evidence type="ECO:0000313" key="1">
    <source>
        <dbReference type="EMBL" id="NVN13014.1"/>
    </source>
</evidence>
<keyword evidence="1" id="KW-0132">Cell division</keyword>
<feature type="non-terminal residue" evidence="1">
    <location>
        <position position="52"/>
    </location>
</feature>
<name>A0A7Y7M8G1_9PROT</name>
<protein>
    <submittedName>
        <fullName evidence="1">Cell division protein ZapE</fullName>
    </submittedName>
</protein>
<dbReference type="EMBL" id="JABXXP010000690">
    <property type="protein sequence ID" value="NVN13014.1"/>
    <property type="molecule type" value="Genomic_DNA"/>
</dbReference>
<reference evidence="1 2" key="1">
    <citation type="submission" date="2020-06" db="EMBL/GenBank/DDBJ databases">
        <title>Description of novel acetic acid bacteria.</title>
        <authorList>
            <person name="Sombolestani A."/>
        </authorList>
    </citation>
    <scope>NUCLEOTIDE SEQUENCE [LARGE SCALE GENOMIC DNA]</scope>
    <source>
        <strain evidence="1 2">LMG 31431</strain>
    </source>
</reference>
<dbReference type="AlphaFoldDB" id="A0A7Y7M8G1"/>
<accession>A0A7Y7M8G1</accession>
<dbReference type="GO" id="GO:0051301">
    <property type="term" value="P:cell division"/>
    <property type="evidence" value="ECO:0007669"/>
    <property type="project" value="UniProtKB-KW"/>
</dbReference>
<evidence type="ECO:0000313" key="2">
    <source>
        <dbReference type="Proteomes" id="UP000534870"/>
    </source>
</evidence>
<keyword evidence="1" id="KW-0131">Cell cycle</keyword>
<proteinExistence type="predicted"/>
<comment type="caution">
    <text evidence="1">The sequence shown here is derived from an EMBL/GenBank/DDBJ whole genome shotgun (WGS) entry which is preliminary data.</text>
</comment>
<gene>
    <name evidence="1" type="ORF">HUK84_18080</name>
</gene>
<sequence>MEAALSSFASDLHLPPGSGPLAAYEARLAAGLLAPDPEQRKAATRLDRLWRE</sequence>
<organism evidence="1 2">
    <name type="scientific">Nguyenibacter vanlangensis</name>
    <dbReference type="NCBI Taxonomy" id="1216886"/>
    <lineage>
        <taxon>Bacteria</taxon>
        <taxon>Pseudomonadati</taxon>
        <taxon>Pseudomonadota</taxon>
        <taxon>Alphaproteobacteria</taxon>
        <taxon>Acetobacterales</taxon>
        <taxon>Acetobacteraceae</taxon>
        <taxon>Nguyenibacter</taxon>
    </lineage>
</organism>
<dbReference type="Proteomes" id="UP000534870">
    <property type="component" value="Unassembled WGS sequence"/>
</dbReference>